<keyword evidence="5 11" id="KW-0862">Zinc</keyword>
<comment type="subunit">
    <text evidence="13">Component of an histone acetyltransferase complex. Interacts with H3K4me3 and to a lesser extent with H3K4me2.</text>
</comment>
<gene>
    <name evidence="16" type="ORF">BCR36DRAFT_369857</name>
</gene>
<feature type="binding site" evidence="11">
    <location>
        <position position="210"/>
    </location>
    <ligand>
        <name>Zn(2+)</name>
        <dbReference type="ChEBI" id="CHEBI:29105"/>
        <label>2</label>
    </ligand>
</feature>
<comment type="subcellular location">
    <subcellularLocation>
        <location evidence="1 13">Nucleus</location>
    </subcellularLocation>
</comment>
<evidence type="ECO:0000256" key="10">
    <source>
        <dbReference type="PIRSR" id="PIRSR628651-50"/>
    </source>
</evidence>
<dbReference type="InterPro" id="IPR024610">
    <property type="entry name" value="ING_N_histone-binding"/>
</dbReference>
<dbReference type="Pfam" id="PF12998">
    <property type="entry name" value="ING"/>
    <property type="match status" value="1"/>
</dbReference>
<evidence type="ECO:0000256" key="9">
    <source>
        <dbReference type="ARBA" id="ARBA00023242"/>
    </source>
</evidence>
<evidence type="ECO:0000256" key="2">
    <source>
        <dbReference type="ARBA" id="ARBA00010210"/>
    </source>
</evidence>
<feature type="binding site" evidence="11">
    <location>
        <position position="204"/>
    </location>
    <ligand>
        <name>Zn(2+)</name>
        <dbReference type="ChEBI" id="CHEBI:29105"/>
        <label>2</label>
    </ligand>
</feature>
<feature type="site" description="Histone H3K4me3 binding" evidence="10">
    <location>
        <position position="201"/>
    </location>
</feature>
<evidence type="ECO:0000259" key="15">
    <source>
        <dbReference type="PROSITE" id="PS50016"/>
    </source>
</evidence>
<evidence type="ECO:0000256" key="5">
    <source>
        <dbReference type="ARBA" id="ARBA00022833"/>
    </source>
</evidence>
<dbReference type="SMART" id="SM00249">
    <property type="entry name" value="PHD"/>
    <property type="match status" value="1"/>
</dbReference>
<dbReference type="CDD" id="cd15505">
    <property type="entry name" value="PHD_ING"/>
    <property type="match status" value="1"/>
</dbReference>
<feature type="site" description="Histone H3K4me3 binding" evidence="10">
    <location>
        <position position="190"/>
    </location>
</feature>
<dbReference type="InterPro" id="IPR011011">
    <property type="entry name" value="Znf_FYVE_PHD"/>
</dbReference>
<keyword evidence="7" id="KW-0805">Transcription regulation</keyword>
<dbReference type="PANTHER" id="PTHR10333">
    <property type="entry name" value="INHIBITOR OF GROWTH PROTEIN"/>
    <property type="match status" value="1"/>
</dbReference>
<feature type="binding site" evidence="11">
    <location>
        <position position="216"/>
    </location>
    <ligand>
        <name>Zn(2+)</name>
        <dbReference type="ChEBI" id="CHEBI:29105"/>
        <label>1</label>
    </ligand>
</feature>
<comment type="similarity">
    <text evidence="2 13">Belongs to the ING family.</text>
</comment>
<feature type="binding site" evidence="11">
    <location>
        <position position="232"/>
    </location>
    <ligand>
        <name>Zn(2+)</name>
        <dbReference type="ChEBI" id="CHEBI:29105"/>
        <label>2</label>
    </ligand>
</feature>
<feature type="region of interest" description="Disordered" evidence="14">
    <location>
        <begin position="236"/>
        <end position="255"/>
    </location>
</feature>
<organism evidence="16 17">
    <name type="scientific">Piromyces finnis</name>
    <dbReference type="NCBI Taxonomy" id="1754191"/>
    <lineage>
        <taxon>Eukaryota</taxon>
        <taxon>Fungi</taxon>
        <taxon>Fungi incertae sedis</taxon>
        <taxon>Chytridiomycota</taxon>
        <taxon>Chytridiomycota incertae sedis</taxon>
        <taxon>Neocallimastigomycetes</taxon>
        <taxon>Neocallimastigales</taxon>
        <taxon>Neocallimastigaceae</taxon>
        <taxon>Piromyces</taxon>
    </lineage>
</organism>
<dbReference type="InterPro" id="IPR013083">
    <property type="entry name" value="Znf_RING/FYVE/PHD"/>
</dbReference>
<evidence type="ECO:0000256" key="3">
    <source>
        <dbReference type="ARBA" id="ARBA00022723"/>
    </source>
</evidence>
<evidence type="ECO:0000256" key="4">
    <source>
        <dbReference type="ARBA" id="ARBA00022771"/>
    </source>
</evidence>
<feature type="binding site" evidence="11">
    <location>
        <position position="191"/>
    </location>
    <ligand>
        <name>Zn(2+)</name>
        <dbReference type="ChEBI" id="CHEBI:29105"/>
        <label>1</label>
    </ligand>
</feature>
<evidence type="ECO:0000256" key="1">
    <source>
        <dbReference type="ARBA" id="ARBA00004123"/>
    </source>
</evidence>
<accession>A0A1Y1VAP7</accession>
<keyword evidence="3 11" id="KW-0479">Metal-binding</keyword>
<dbReference type="EMBL" id="MCFH01000018">
    <property type="protein sequence ID" value="ORX51433.1"/>
    <property type="molecule type" value="Genomic_DNA"/>
</dbReference>
<dbReference type="GO" id="GO:0005634">
    <property type="term" value="C:nucleus"/>
    <property type="evidence" value="ECO:0007669"/>
    <property type="project" value="UniProtKB-SubCell"/>
</dbReference>
<dbReference type="CDD" id="cd16858">
    <property type="entry name" value="ING_ING3_Yng2p"/>
    <property type="match status" value="1"/>
</dbReference>
<dbReference type="InterPro" id="IPR001965">
    <property type="entry name" value="Znf_PHD"/>
</dbReference>
<feature type="binding site" evidence="11">
    <location>
        <position position="235"/>
    </location>
    <ligand>
        <name>Zn(2+)</name>
        <dbReference type="ChEBI" id="CHEBI:29105"/>
        <label>2</label>
    </ligand>
</feature>
<evidence type="ECO:0000256" key="8">
    <source>
        <dbReference type="ARBA" id="ARBA00023163"/>
    </source>
</evidence>
<proteinExistence type="inferred from homology"/>
<feature type="region of interest" description="Disordered" evidence="14">
    <location>
        <begin position="95"/>
        <end position="167"/>
    </location>
</feature>
<evidence type="ECO:0000313" key="17">
    <source>
        <dbReference type="Proteomes" id="UP000193719"/>
    </source>
</evidence>
<evidence type="ECO:0000256" key="11">
    <source>
        <dbReference type="PIRSR" id="PIRSR628651-51"/>
    </source>
</evidence>
<dbReference type="GO" id="GO:0006325">
    <property type="term" value="P:chromatin organization"/>
    <property type="evidence" value="ECO:0007669"/>
    <property type="project" value="UniProtKB-KW"/>
</dbReference>
<evidence type="ECO:0000256" key="14">
    <source>
        <dbReference type="SAM" id="MobiDB-lite"/>
    </source>
</evidence>
<reference evidence="16 17" key="2">
    <citation type="submission" date="2016-08" db="EMBL/GenBank/DDBJ databases">
        <title>Pervasive Adenine N6-methylation of Active Genes in Fungi.</title>
        <authorList>
            <consortium name="DOE Joint Genome Institute"/>
            <person name="Mondo S.J."/>
            <person name="Dannebaum R.O."/>
            <person name="Kuo R.C."/>
            <person name="Labutti K."/>
            <person name="Haridas S."/>
            <person name="Kuo A."/>
            <person name="Salamov A."/>
            <person name="Ahrendt S.R."/>
            <person name="Lipzen A."/>
            <person name="Sullivan W."/>
            <person name="Andreopoulos W.B."/>
            <person name="Clum A."/>
            <person name="Lindquist E."/>
            <person name="Daum C."/>
            <person name="Ramamoorthy G.K."/>
            <person name="Gryganskyi A."/>
            <person name="Culley D."/>
            <person name="Magnuson J.K."/>
            <person name="James T.Y."/>
            <person name="O'Malley M.A."/>
            <person name="Stajich J.E."/>
            <person name="Spatafora J.W."/>
            <person name="Visel A."/>
            <person name="Grigoriev I.V."/>
        </authorList>
    </citation>
    <scope>NUCLEOTIDE SEQUENCE [LARGE SCALE GENOMIC DNA]</scope>
    <source>
        <strain evidence="17">finn</strain>
    </source>
</reference>
<feature type="site" description="Histone H3K4me3 binding" evidence="10">
    <location>
        <position position="214"/>
    </location>
</feature>
<protein>
    <recommendedName>
        <fullName evidence="13">Chromatin modification-related protein</fullName>
    </recommendedName>
</protein>
<dbReference type="STRING" id="1754191.A0A1Y1VAP7"/>
<feature type="domain" description="PHD-type" evidence="15">
    <location>
        <begin position="188"/>
        <end position="238"/>
    </location>
</feature>
<keyword evidence="4 12" id="KW-0863">Zinc-finger</keyword>
<dbReference type="Gene3D" id="6.10.140.1740">
    <property type="match status" value="1"/>
</dbReference>
<keyword evidence="17" id="KW-1185">Reference proteome</keyword>
<dbReference type="InterPro" id="IPR028651">
    <property type="entry name" value="ING_fam"/>
</dbReference>
<comment type="domain">
    <text evidence="13">The PHD-type zinc finger mediates the binding to H3K4me3.</text>
</comment>
<feature type="compositionally biased region" description="Low complexity" evidence="14">
    <location>
        <begin position="144"/>
        <end position="155"/>
    </location>
</feature>
<comment type="caution">
    <text evidence="16">The sequence shown here is derived from an EMBL/GenBank/DDBJ whole genome shotgun (WGS) entry which is preliminary data.</text>
</comment>
<dbReference type="Gene3D" id="3.30.40.10">
    <property type="entry name" value="Zinc/RING finger domain, C3HC4 (zinc finger)"/>
    <property type="match status" value="1"/>
</dbReference>
<dbReference type="OrthoDB" id="5411773at2759"/>
<dbReference type="InterPro" id="IPR019787">
    <property type="entry name" value="Znf_PHD-finger"/>
</dbReference>
<evidence type="ECO:0000256" key="6">
    <source>
        <dbReference type="ARBA" id="ARBA00022853"/>
    </source>
</evidence>
<keyword evidence="8" id="KW-0804">Transcription</keyword>
<feature type="binding site" evidence="11">
    <location>
        <position position="219"/>
    </location>
    <ligand>
        <name>Zn(2+)</name>
        <dbReference type="ChEBI" id="CHEBI:29105"/>
        <label>1</label>
    </ligand>
</feature>
<comment type="function">
    <text evidence="13">Component of an histone acetyltransferase complex.</text>
</comment>
<dbReference type="SMART" id="SM01408">
    <property type="entry name" value="ING"/>
    <property type="match status" value="1"/>
</dbReference>
<dbReference type="PANTHER" id="PTHR10333:SF103">
    <property type="entry name" value="INHIBITOR OF GROWTH PROTEIN 3"/>
    <property type="match status" value="1"/>
</dbReference>
<feature type="compositionally biased region" description="Basic and acidic residues" evidence="14">
    <location>
        <begin position="115"/>
        <end position="126"/>
    </location>
</feature>
<feature type="compositionally biased region" description="Polar residues" evidence="14">
    <location>
        <begin position="95"/>
        <end position="113"/>
    </location>
</feature>
<dbReference type="SUPFAM" id="SSF57903">
    <property type="entry name" value="FYVE/PHD zinc finger"/>
    <property type="match status" value="1"/>
</dbReference>
<feature type="binding site" evidence="11">
    <location>
        <position position="193"/>
    </location>
    <ligand>
        <name>Zn(2+)</name>
        <dbReference type="ChEBI" id="CHEBI:29105"/>
        <label>1</label>
    </ligand>
</feature>
<dbReference type="Proteomes" id="UP000193719">
    <property type="component" value="Unassembled WGS sequence"/>
</dbReference>
<reference evidence="16 17" key="1">
    <citation type="submission" date="2016-08" db="EMBL/GenBank/DDBJ databases">
        <title>Genomes of anaerobic fungi encode conserved fungal cellulosomes for biomass hydrolysis.</title>
        <authorList>
            <consortium name="DOE Joint Genome Institute"/>
            <person name="Haitjema C.H."/>
            <person name="Gilmore S.P."/>
            <person name="Henske J.K."/>
            <person name="Solomon K.V."/>
            <person name="De Groot R."/>
            <person name="Kuo A."/>
            <person name="Mondo S.J."/>
            <person name="Salamov A.A."/>
            <person name="Labutti K."/>
            <person name="Zhao Z."/>
            <person name="Chiniquy J."/>
            <person name="Barry K."/>
            <person name="Brewer H.M."/>
            <person name="Purvine S.O."/>
            <person name="Wright A.T."/>
            <person name="Boxma B."/>
            <person name="Van Alen T."/>
            <person name="Hackstein J.H."/>
            <person name="Baker S.E."/>
            <person name="Grigoriev I.V."/>
            <person name="O'Malley M.A."/>
        </authorList>
    </citation>
    <scope>NUCLEOTIDE SEQUENCE [LARGE SCALE GENOMIC DNA]</scope>
    <source>
        <strain evidence="17">finn</strain>
    </source>
</reference>
<evidence type="ECO:0000256" key="12">
    <source>
        <dbReference type="PROSITE-ProRule" id="PRU00146"/>
    </source>
</evidence>
<dbReference type="PROSITE" id="PS50016">
    <property type="entry name" value="ZF_PHD_2"/>
    <property type="match status" value="1"/>
</dbReference>
<feature type="site" description="Histone H3K4me3 binding" evidence="10">
    <location>
        <position position="205"/>
    </location>
</feature>
<dbReference type="AlphaFoldDB" id="A0A1Y1VAP7"/>
<keyword evidence="6 13" id="KW-0156">Chromatin regulator</keyword>
<dbReference type="GO" id="GO:0008270">
    <property type="term" value="F:zinc ion binding"/>
    <property type="evidence" value="ECO:0007669"/>
    <property type="project" value="UniProtKB-KW"/>
</dbReference>
<evidence type="ECO:0000256" key="7">
    <source>
        <dbReference type="ARBA" id="ARBA00023015"/>
    </source>
</evidence>
<evidence type="ECO:0000313" key="16">
    <source>
        <dbReference type="EMBL" id="ORX51433.1"/>
    </source>
</evidence>
<feature type="compositionally biased region" description="Basic residues" evidence="14">
    <location>
        <begin position="127"/>
        <end position="137"/>
    </location>
</feature>
<name>A0A1Y1VAP7_9FUNG</name>
<sequence length="255" mass="29389">MLNSNHDTSIFFEEYIASIDSLPSEIHQHCKELREKDEQYQSFMTENPNEPTVISNVRKEMKETQNLADEKVEISEKTLKLIALHIKRLNETLSKIQSNNPSSHSETKNNLFTPKTEDTKSSDHTQKSSRNHQHTHSHTNINLKNNKSNSVVKSSVSRKRRKLENTDAVNSLSVNEVNHKDVNPNGEPLYCICRQISYGNMIACDNQKNCPHEWFHYECVGLVEPPKGSWYCPDCRKSMSKKKQTDSDSEVEQID</sequence>
<evidence type="ECO:0000256" key="13">
    <source>
        <dbReference type="RuleBase" id="RU361213"/>
    </source>
</evidence>
<keyword evidence="9 13" id="KW-0539">Nucleus</keyword>